<evidence type="ECO:0000259" key="1">
    <source>
        <dbReference type="Pfam" id="PF04248"/>
    </source>
</evidence>
<sequence length="115" mass="13056">MLRAVYHGQVLAEAPRTVQVEGNHYFPPESLRRDSFVDSPTKTLCPWKGIARYYSLVTDETALPDAAWYYPHPTPLARRIKNHVAFDPDVRIEGEPEGPRTGVLARLRTIGRGDR</sequence>
<dbReference type="EMBL" id="JBGEHV010000003">
    <property type="protein sequence ID" value="MEY8038418.1"/>
    <property type="molecule type" value="Genomic_DNA"/>
</dbReference>
<reference evidence="2 3" key="1">
    <citation type="submission" date="2024-08" db="EMBL/GenBank/DDBJ databases">
        <title>Genome mining of Saccharopolyspora cebuensis PGLac3 from Nigerian medicinal plant.</title>
        <authorList>
            <person name="Ezeobiora C.E."/>
            <person name="Igbokwe N.H."/>
            <person name="Amin D.H."/>
            <person name="Mendie U.E."/>
        </authorList>
    </citation>
    <scope>NUCLEOTIDE SEQUENCE [LARGE SCALE GENOMIC DNA]</scope>
    <source>
        <strain evidence="2 3">PGLac3</strain>
    </source>
</reference>
<proteinExistence type="predicted"/>
<dbReference type="PANTHER" id="PTHR34310:SF5">
    <property type="entry name" value="DUF427 DOMAIN PROTEIN (AFU_ORTHOLOGUE AFUA_3G02220)"/>
    <property type="match status" value="1"/>
</dbReference>
<name>A0ABV4CCZ2_9PSEU</name>
<dbReference type="Proteomes" id="UP001564626">
    <property type="component" value="Unassembled WGS sequence"/>
</dbReference>
<dbReference type="InterPro" id="IPR007361">
    <property type="entry name" value="DUF427"/>
</dbReference>
<dbReference type="PANTHER" id="PTHR34310">
    <property type="entry name" value="DUF427 DOMAIN PROTEIN (AFU_ORTHOLOGUE AFUA_3G02220)"/>
    <property type="match status" value="1"/>
</dbReference>
<accession>A0ABV4CCZ2</accession>
<dbReference type="RefSeq" id="WP_186361371.1">
    <property type="nucleotide sequence ID" value="NZ_BAABII010000029.1"/>
</dbReference>
<protein>
    <submittedName>
        <fullName evidence="2">DUF427 domain-containing protein</fullName>
    </submittedName>
</protein>
<dbReference type="Gene3D" id="2.170.150.40">
    <property type="entry name" value="Domain of unknown function (DUF427)"/>
    <property type="match status" value="1"/>
</dbReference>
<comment type="caution">
    <text evidence="2">The sequence shown here is derived from an EMBL/GenBank/DDBJ whole genome shotgun (WGS) entry which is preliminary data.</text>
</comment>
<organism evidence="2 3">
    <name type="scientific">Saccharopolyspora cebuensis</name>
    <dbReference type="NCBI Taxonomy" id="418759"/>
    <lineage>
        <taxon>Bacteria</taxon>
        <taxon>Bacillati</taxon>
        <taxon>Actinomycetota</taxon>
        <taxon>Actinomycetes</taxon>
        <taxon>Pseudonocardiales</taxon>
        <taxon>Pseudonocardiaceae</taxon>
        <taxon>Saccharopolyspora</taxon>
    </lineage>
</organism>
<gene>
    <name evidence="2" type="ORF">AB8O55_03345</name>
</gene>
<evidence type="ECO:0000313" key="2">
    <source>
        <dbReference type="EMBL" id="MEY8038418.1"/>
    </source>
</evidence>
<dbReference type="InterPro" id="IPR038694">
    <property type="entry name" value="DUF427_sf"/>
</dbReference>
<feature type="domain" description="DUF427" evidence="1">
    <location>
        <begin position="3"/>
        <end position="88"/>
    </location>
</feature>
<dbReference type="Pfam" id="PF04248">
    <property type="entry name" value="NTP_transf_9"/>
    <property type="match status" value="1"/>
</dbReference>
<keyword evidence="3" id="KW-1185">Reference proteome</keyword>
<evidence type="ECO:0000313" key="3">
    <source>
        <dbReference type="Proteomes" id="UP001564626"/>
    </source>
</evidence>